<name>A0AAV5U7I3_9BILA</name>
<keyword evidence="16" id="KW-1185">Reference proteome</keyword>
<dbReference type="Pfam" id="PF00104">
    <property type="entry name" value="Hormone_recep"/>
    <property type="match status" value="1"/>
</dbReference>
<feature type="compositionally biased region" description="Polar residues" evidence="12">
    <location>
        <begin position="28"/>
        <end position="38"/>
    </location>
</feature>
<keyword evidence="5 11" id="KW-0862">Zinc</keyword>
<dbReference type="PROSITE" id="PS51843">
    <property type="entry name" value="NR_LBD"/>
    <property type="match status" value="1"/>
</dbReference>
<evidence type="ECO:0000256" key="11">
    <source>
        <dbReference type="RuleBase" id="RU004334"/>
    </source>
</evidence>
<keyword evidence="4 11" id="KW-0863">Zinc-finger</keyword>
<proteinExistence type="inferred from homology"/>
<evidence type="ECO:0000256" key="4">
    <source>
        <dbReference type="ARBA" id="ARBA00022771"/>
    </source>
</evidence>
<evidence type="ECO:0000259" key="13">
    <source>
        <dbReference type="PROSITE" id="PS51030"/>
    </source>
</evidence>
<evidence type="ECO:0000256" key="12">
    <source>
        <dbReference type="SAM" id="MobiDB-lite"/>
    </source>
</evidence>
<dbReference type="SMART" id="SM00430">
    <property type="entry name" value="HOLI"/>
    <property type="match status" value="1"/>
</dbReference>
<dbReference type="InterPro" id="IPR000536">
    <property type="entry name" value="Nucl_hrmn_rcpt_lig-bd"/>
</dbReference>
<dbReference type="Gene3D" id="1.10.565.10">
    <property type="entry name" value="Retinoid X Receptor"/>
    <property type="match status" value="1"/>
</dbReference>
<dbReference type="PRINTS" id="PR00047">
    <property type="entry name" value="STROIDFINGER"/>
</dbReference>
<keyword evidence="7 11" id="KW-0238">DNA-binding</keyword>
<feature type="compositionally biased region" description="Polar residues" evidence="12">
    <location>
        <begin position="59"/>
        <end position="70"/>
    </location>
</feature>
<evidence type="ECO:0000256" key="8">
    <source>
        <dbReference type="ARBA" id="ARBA00023163"/>
    </source>
</evidence>
<dbReference type="Proteomes" id="UP001432027">
    <property type="component" value="Unassembled WGS sequence"/>
</dbReference>
<keyword evidence="9 11" id="KW-0675">Receptor</keyword>
<accession>A0AAV5U7I3</accession>
<dbReference type="InterPro" id="IPR035500">
    <property type="entry name" value="NHR-like_dom_sf"/>
</dbReference>
<keyword evidence="3 11" id="KW-0479">Metal-binding</keyword>
<keyword evidence="6 11" id="KW-0805">Transcription regulation</keyword>
<dbReference type="EMBL" id="BTSX01000006">
    <property type="protein sequence ID" value="GMT02851.1"/>
    <property type="molecule type" value="Genomic_DNA"/>
</dbReference>
<evidence type="ECO:0000256" key="6">
    <source>
        <dbReference type="ARBA" id="ARBA00023015"/>
    </source>
</evidence>
<dbReference type="InterPro" id="IPR050274">
    <property type="entry name" value="Nuclear_hormone_rcpt_NR2"/>
</dbReference>
<evidence type="ECO:0000256" key="2">
    <source>
        <dbReference type="ARBA" id="ARBA00005993"/>
    </source>
</evidence>
<dbReference type="GO" id="GO:0008270">
    <property type="term" value="F:zinc ion binding"/>
    <property type="evidence" value="ECO:0007669"/>
    <property type="project" value="UniProtKB-KW"/>
</dbReference>
<dbReference type="SUPFAM" id="SSF57716">
    <property type="entry name" value="Glucocorticoid receptor-like (DNA-binding domain)"/>
    <property type="match status" value="1"/>
</dbReference>
<dbReference type="GO" id="GO:0003700">
    <property type="term" value="F:DNA-binding transcription factor activity"/>
    <property type="evidence" value="ECO:0007669"/>
    <property type="project" value="InterPro"/>
</dbReference>
<evidence type="ECO:0000256" key="1">
    <source>
        <dbReference type="ARBA" id="ARBA00004123"/>
    </source>
</evidence>
<organism evidence="15 16">
    <name type="scientific">Pristionchus entomophagus</name>
    <dbReference type="NCBI Taxonomy" id="358040"/>
    <lineage>
        <taxon>Eukaryota</taxon>
        <taxon>Metazoa</taxon>
        <taxon>Ecdysozoa</taxon>
        <taxon>Nematoda</taxon>
        <taxon>Chromadorea</taxon>
        <taxon>Rhabditida</taxon>
        <taxon>Rhabditina</taxon>
        <taxon>Diplogasteromorpha</taxon>
        <taxon>Diplogasteroidea</taxon>
        <taxon>Neodiplogasteridae</taxon>
        <taxon>Pristionchus</taxon>
    </lineage>
</organism>
<dbReference type="SMART" id="SM00399">
    <property type="entry name" value="ZnF_C4"/>
    <property type="match status" value="1"/>
</dbReference>
<dbReference type="Pfam" id="PF00105">
    <property type="entry name" value="zf-C4"/>
    <property type="match status" value="1"/>
</dbReference>
<gene>
    <name evidence="15" type="ORF">PENTCL1PPCAC_25025</name>
</gene>
<dbReference type="SUPFAM" id="SSF48508">
    <property type="entry name" value="Nuclear receptor ligand-binding domain"/>
    <property type="match status" value="1"/>
</dbReference>
<dbReference type="PROSITE" id="PS00031">
    <property type="entry name" value="NUCLEAR_REC_DBD_1"/>
    <property type="match status" value="1"/>
</dbReference>
<keyword evidence="10 11" id="KW-0539">Nucleus</keyword>
<dbReference type="CDD" id="cd06960">
    <property type="entry name" value="NR_DBD_HNF4A"/>
    <property type="match status" value="1"/>
</dbReference>
<comment type="subcellular location">
    <subcellularLocation>
        <location evidence="1 11">Nucleus</location>
    </subcellularLocation>
</comment>
<feature type="domain" description="Nuclear receptor" evidence="13">
    <location>
        <begin position="79"/>
        <end position="152"/>
    </location>
</feature>
<dbReference type="InterPro" id="IPR049636">
    <property type="entry name" value="HNF4-like_DBD"/>
</dbReference>
<evidence type="ECO:0008006" key="17">
    <source>
        <dbReference type="Google" id="ProtNLM"/>
    </source>
</evidence>
<evidence type="ECO:0000256" key="7">
    <source>
        <dbReference type="ARBA" id="ARBA00023125"/>
    </source>
</evidence>
<evidence type="ECO:0000313" key="15">
    <source>
        <dbReference type="EMBL" id="GMT02851.1"/>
    </source>
</evidence>
<dbReference type="AlphaFoldDB" id="A0AAV5U7I3"/>
<evidence type="ECO:0000256" key="10">
    <source>
        <dbReference type="ARBA" id="ARBA00023242"/>
    </source>
</evidence>
<protein>
    <recommendedName>
        <fullName evidence="17">Nuclear receptor</fullName>
    </recommendedName>
</protein>
<feature type="domain" description="NR LBD" evidence="14">
    <location>
        <begin position="247"/>
        <end position="478"/>
    </location>
</feature>
<dbReference type="InterPro" id="IPR013088">
    <property type="entry name" value="Znf_NHR/GATA"/>
</dbReference>
<dbReference type="PANTHER" id="PTHR24083">
    <property type="entry name" value="NUCLEAR HORMONE RECEPTOR"/>
    <property type="match status" value="1"/>
</dbReference>
<feature type="non-terminal residue" evidence="15">
    <location>
        <position position="1"/>
    </location>
</feature>
<comment type="caution">
    <text evidence="15">The sequence shown here is derived from an EMBL/GenBank/DDBJ whole genome shotgun (WGS) entry which is preliminary data.</text>
</comment>
<evidence type="ECO:0000256" key="9">
    <source>
        <dbReference type="ARBA" id="ARBA00023170"/>
    </source>
</evidence>
<comment type="similarity">
    <text evidence="2 11">Belongs to the nuclear hormone receptor family.</text>
</comment>
<dbReference type="Gene3D" id="3.30.50.10">
    <property type="entry name" value="Erythroid Transcription Factor GATA-1, subunit A"/>
    <property type="match status" value="1"/>
</dbReference>
<sequence>REHCVFSPCGHLPMVPESMEAFRKQSFSHKPSPSASLDNQHKHEKGKPLDAQKSHARRSSLSPPESTVSPDASMKRLSPEKCDVCGALASGYNYEGISCGGCKSFFRRAVLGKRKMSCKKRGECGNKTLFKCRACRFNACLEAGMNPLAITTDANSGKFVQQPSHGDQQPSTSRNALKIITAPRTIENQIDRLIEELSHLEVAYDRIRRSNYRPMEGVAVDDCIRGYSRLGEDFGLAPPRAPPHDKPRWKFIPIKVRIRDRIPMQPPPLLCEMSKCNHPPPMMWPHLDLVHAIEYLKAFDFFNCLSEDDKRALARQTTLVTVFLTNSFNSMERKSDVTVYPDGAIPHSGQILEWSEHDAIHDREVHYETVQRVRQLNLNKREYILVKALVASNPAVSGLSAASQDVLQERRDGYARSLLSYCLARRGLGEGPSAYAAILSHVDWLTRLVKRNKDLHVLICSLGLSYARMSTLVDEVYGA</sequence>
<feature type="region of interest" description="Disordered" evidence="12">
    <location>
        <begin position="20"/>
        <end position="74"/>
    </location>
</feature>
<dbReference type="GO" id="GO:0005634">
    <property type="term" value="C:nucleus"/>
    <property type="evidence" value="ECO:0007669"/>
    <property type="project" value="UniProtKB-SubCell"/>
</dbReference>
<evidence type="ECO:0000313" key="16">
    <source>
        <dbReference type="Proteomes" id="UP001432027"/>
    </source>
</evidence>
<reference evidence="15" key="1">
    <citation type="submission" date="2023-10" db="EMBL/GenBank/DDBJ databases">
        <title>Genome assembly of Pristionchus species.</title>
        <authorList>
            <person name="Yoshida K."/>
            <person name="Sommer R.J."/>
        </authorList>
    </citation>
    <scope>NUCLEOTIDE SEQUENCE</scope>
    <source>
        <strain evidence="15">RS0144</strain>
    </source>
</reference>
<evidence type="ECO:0000256" key="3">
    <source>
        <dbReference type="ARBA" id="ARBA00022723"/>
    </source>
</evidence>
<dbReference type="GO" id="GO:0000978">
    <property type="term" value="F:RNA polymerase II cis-regulatory region sequence-specific DNA binding"/>
    <property type="evidence" value="ECO:0007669"/>
    <property type="project" value="InterPro"/>
</dbReference>
<evidence type="ECO:0000259" key="14">
    <source>
        <dbReference type="PROSITE" id="PS51843"/>
    </source>
</evidence>
<keyword evidence="8 11" id="KW-0804">Transcription</keyword>
<dbReference type="PROSITE" id="PS51030">
    <property type="entry name" value="NUCLEAR_REC_DBD_2"/>
    <property type="match status" value="1"/>
</dbReference>
<evidence type="ECO:0000256" key="5">
    <source>
        <dbReference type="ARBA" id="ARBA00022833"/>
    </source>
</evidence>
<dbReference type="InterPro" id="IPR001628">
    <property type="entry name" value="Znf_hrmn_rcpt"/>
</dbReference>